<dbReference type="OrthoDB" id="26525at2759"/>
<dbReference type="Proteomes" id="UP001152797">
    <property type="component" value="Unassembled WGS sequence"/>
</dbReference>
<dbReference type="Gene3D" id="1.10.238.10">
    <property type="entry name" value="EF-hand"/>
    <property type="match status" value="1"/>
</dbReference>
<dbReference type="CDD" id="cd00051">
    <property type="entry name" value="EFh"/>
    <property type="match status" value="1"/>
</dbReference>
<dbReference type="EMBL" id="CAMXCT010001341">
    <property type="protein sequence ID" value="CAI3989184.1"/>
    <property type="molecule type" value="Genomic_DNA"/>
</dbReference>
<evidence type="ECO:0000259" key="4">
    <source>
        <dbReference type="PROSITE" id="PS50222"/>
    </source>
</evidence>
<dbReference type="EMBL" id="CAMXCT030001341">
    <property type="protein sequence ID" value="CAL4776496.1"/>
    <property type="molecule type" value="Genomic_DNA"/>
</dbReference>
<feature type="region of interest" description="Disordered" evidence="3">
    <location>
        <begin position="85"/>
        <end position="177"/>
    </location>
</feature>
<dbReference type="InterPro" id="IPR018247">
    <property type="entry name" value="EF_Hand_1_Ca_BS"/>
</dbReference>
<evidence type="ECO:0000313" key="6">
    <source>
        <dbReference type="EMBL" id="CAL4776496.1"/>
    </source>
</evidence>
<evidence type="ECO:0000313" key="5">
    <source>
        <dbReference type="EMBL" id="CAI3989184.1"/>
    </source>
</evidence>
<feature type="compositionally biased region" description="Pro residues" evidence="3">
    <location>
        <begin position="88"/>
        <end position="99"/>
    </location>
</feature>
<dbReference type="InterPro" id="IPR011992">
    <property type="entry name" value="EF-hand-dom_pair"/>
</dbReference>
<dbReference type="EMBL" id="CAMXCT020001341">
    <property type="protein sequence ID" value="CAL1142559.1"/>
    <property type="molecule type" value="Genomic_DNA"/>
</dbReference>
<feature type="domain" description="EF-hand" evidence="4">
    <location>
        <begin position="656"/>
        <end position="691"/>
    </location>
</feature>
<organism evidence="5">
    <name type="scientific">Cladocopium goreaui</name>
    <dbReference type="NCBI Taxonomy" id="2562237"/>
    <lineage>
        <taxon>Eukaryota</taxon>
        <taxon>Sar</taxon>
        <taxon>Alveolata</taxon>
        <taxon>Dinophyceae</taxon>
        <taxon>Suessiales</taxon>
        <taxon>Symbiodiniaceae</taxon>
        <taxon>Cladocopium</taxon>
    </lineage>
</organism>
<feature type="domain" description="EF-hand" evidence="4">
    <location>
        <begin position="801"/>
        <end position="836"/>
    </location>
</feature>
<proteinExistence type="predicted"/>
<dbReference type="PROSITE" id="PS00018">
    <property type="entry name" value="EF_HAND_1"/>
    <property type="match status" value="1"/>
</dbReference>
<evidence type="ECO:0000313" key="7">
    <source>
        <dbReference type="Proteomes" id="UP001152797"/>
    </source>
</evidence>
<feature type="compositionally biased region" description="Basic and acidic residues" evidence="3">
    <location>
        <begin position="212"/>
        <end position="224"/>
    </location>
</feature>
<dbReference type="GO" id="GO:0005509">
    <property type="term" value="F:calcium ion binding"/>
    <property type="evidence" value="ECO:0007669"/>
    <property type="project" value="InterPro"/>
</dbReference>
<keyword evidence="1" id="KW-0106">Calcium</keyword>
<feature type="region of interest" description="Disordered" evidence="3">
    <location>
        <begin position="203"/>
        <end position="231"/>
    </location>
</feature>
<dbReference type="InterPro" id="IPR002048">
    <property type="entry name" value="EF_hand_dom"/>
</dbReference>
<dbReference type="AlphaFoldDB" id="A0A9P1CCN4"/>
<protein>
    <submittedName>
        <fullName evidence="6">EF-hand domain-containing protein</fullName>
    </submittedName>
</protein>
<feature type="domain" description="EF-hand" evidence="4">
    <location>
        <begin position="760"/>
        <end position="795"/>
    </location>
</feature>
<gene>
    <name evidence="5" type="ORF">C1SCF055_LOCUS16276</name>
</gene>
<evidence type="ECO:0000256" key="2">
    <source>
        <dbReference type="SAM" id="Coils"/>
    </source>
</evidence>
<feature type="coiled-coil region" evidence="2">
    <location>
        <begin position="475"/>
        <end position="502"/>
    </location>
</feature>
<reference evidence="6 7" key="2">
    <citation type="submission" date="2024-05" db="EMBL/GenBank/DDBJ databases">
        <authorList>
            <person name="Chen Y."/>
            <person name="Shah S."/>
            <person name="Dougan E. K."/>
            <person name="Thang M."/>
            <person name="Chan C."/>
        </authorList>
    </citation>
    <scope>NUCLEOTIDE SEQUENCE [LARGE SCALE GENOMIC DNA]</scope>
</reference>
<dbReference type="Pfam" id="PF13499">
    <property type="entry name" value="EF-hand_7"/>
    <property type="match status" value="1"/>
</dbReference>
<comment type="caution">
    <text evidence="5">The sequence shown here is derived from an EMBL/GenBank/DDBJ whole genome shotgun (WGS) entry which is preliminary data.</text>
</comment>
<accession>A0A9P1CCN4</accession>
<feature type="compositionally biased region" description="Low complexity" evidence="3">
    <location>
        <begin position="100"/>
        <end position="115"/>
    </location>
</feature>
<dbReference type="SUPFAM" id="SSF47473">
    <property type="entry name" value="EF-hand"/>
    <property type="match status" value="1"/>
</dbReference>
<dbReference type="PROSITE" id="PS50222">
    <property type="entry name" value="EF_HAND_2"/>
    <property type="match status" value="3"/>
</dbReference>
<keyword evidence="7" id="KW-1185">Reference proteome</keyword>
<dbReference type="SMART" id="SM00054">
    <property type="entry name" value="EFh"/>
    <property type="match status" value="3"/>
</dbReference>
<evidence type="ECO:0000256" key="3">
    <source>
        <dbReference type="SAM" id="MobiDB-lite"/>
    </source>
</evidence>
<evidence type="ECO:0000256" key="1">
    <source>
        <dbReference type="ARBA" id="ARBA00022837"/>
    </source>
</evidence>
<keyword evidence="2" id="KW-0175">Coiled coil</keyword>
<reference evidence="5" key="1">
    <citation type="submission" date="2022-10" db="EMBL/GenBank/DDBJ databases">
        <authorList>
            <person name="Chen Y."/>
            <person name="Dougan E. K."/>
            <person name="Chan C."/>
            <person name="Rhodes N."/>
            <person name="Thang M."/>
        </authorList>
    </citation>
    <scope>NUCLEOTIDE SEQUENCE</scope>
</reference>
<name>A0A9P1CCN4_9DINO</name>
<sequence length="911" mass="102503">MFDGAPCERRHEMQFQSFVERYVATLFAQCRQIATVFETGDGPKVANEIPRAGIALPILDFESISLDEKDATSSMALATLGAELEPDVLPPHGPMPSAPSAPSGPSRRPTRPAGPKKSSMPPGPWSMRESEASRLQRILDGVASPSFRRSRHGTSSRGDRPEARNSPSKDYVRRNSIRRASFTSASSVMSCFRIPGRGQLSSRQRFTSADSLVKEDKSEEEGKRSKSIFALPGEEDDGSKVRLTVIGSEKCFCSGVGPSGILQIGFHDFCGLNFNHCSIVWLYSRFPCTWIATQQREAGHVAFAKHFGQGNAEHFNLGDAANEELEAEYNFDAFNKALGQLEVGLREVRESLSKHMVLCWAVWFNQYWNGVLIKCLNLEGTAWLQQMIQKQEQVIAQALQEVSAPDAPENPLVRQLECYEALYFQVQRAWHLSLKSTSDACDASTAVIFFTFSRRELTDALEESKTLESQLSHDLATSQQQLTEAVARISQLESESAAALRQTVARQRKKPNLQSDSQSIQLSRASCSSEWQELNWSGIWQALKKKGNGLGEVQVFQSVVDFGRKIPTKQGQGALSSETMIFSVEQVEQGAGRYTSKGYSKAKRCQAQEVNKSMEAKFLERFRLAKEDDMETAVPQTSTNVLLLHQLAAMVALSFDDTRLAKAAFDNQDTQHKGYLELEDFVQAVLEIHQTINVTCTTATMVQCEHLCDSTFPADEGSTTIDLVQFLQWYSNYSFHESLLLAPDMRDLRRLSRQYGIPWEEVHNVKRHFDAVDTDGSGEIDFEEFSEVLRKVLQVAPDLELPPNRARHFWKQLDTDGSGKADFSEFLPWWLKYFHHKDGKKMLVKPFEDFYRSVRNLKNPDPPPFKNKMGKRMVFGQFEDPAKGAQRATAERRISAILTERRMSLRKNSDA</sequence>